<dbReference type="Proteomes" id="UP000287651">
    <property type="component" value="Unassembled WGS sequence"/>
</dbReference>
<evidence type="ECO:0000256" key="1">
    <source>
        <dbReference type="SAM" id="MobiDB-lite"/>
    </source>
</evidence>
<protein>
    <submittedName>
        <fullName evidence="2">Uncharacterized protein</fullName>
    </submittedName>
</protein>
<name>A0A427AGJ3_ENSVE</name>
<proteinExistence type="predicted"/>
<feature type="region of interest" description="Disordered" evidence="1">
    <location>
        <begin position="1"/>
        <end position="31"/>
    </location>
</feature>
<reference evidence="2 3" key="1">
    <citation type="journal article" date="2014" name="Agronomy (Basel)">
        <title>A Draft Genome Sequence for Ensete ventricosum, the Drought-Tolerant Tree Against Hunger.</title>
        <authorList>
            <person name="Harrison J."/>
            <person name="Moore K.A."/>
            <person name="Paszkiewicz K."/>
            <person name="Jones T."/>
            <person name="Grant M."/>
            <person name="Ambacheew D."/>
            <person name="Muzemil S."/>
            <person name="Studholme D.J."/>
        </authorList>
    </citation>
    <scope>NUCLEOTIDE SEQUENCE [LARGE SCALE GENOMIC DNA]</scope>
</reference>
<evidence type="ECO:0000313" key="3">
    <source>
        <dbReference type="Proteomes" id="UP000287651"/>
    </source>
</evidence>
<sequence>MRGRGTVRPRREAGREGVEQTPELKEKKKEKLSVWRQWRPEQKKWIGLRGLFVRRQLPPPWLLPRPSGPL</sequence>
<feature type="compositionally biased region" description="Basic and acidic residues" evidence="1">
    <location>
        <begin position="9"/>
        <end position="31"/>
    </location>
</feature>
<feature type="non-terminal residue" evidence="2">
    <location>
        <position position="70"/>
    </location>
</feature>
<dbReference type="EMBL" id="AMZH03002500">
    <property type="protein sequence ID" value="RRT75365.1"/>
    <property type="molecule type" value="Genomic_DNA"/>
</dbReference>
<gene>
    <name evidence="2" type="ORF">B296_00017446</name>
</gene>
<comment type="caution">
    <text evidence="2">The sequence shown here is derived from an EMBL/GenBank/DDBJ whole genome shotgun (WGS) entry which is preliminary data.</text>
</comment>
<dbReference type="AlphaFoldDB" id="A0A427AGJ3"/>
<organism evidence="2 3">
    <name type="scientific">Ensete ventricosum</name>
    <name type="common">Abyssinian banana</name>
    <name type="synonym">Musa ensete</name>
    <dbReference type="NCBI Taxonomy" id="4639"/>
    <lineage>
        <taxon>Eukaryota</taxon>
        <taxon>Viridiplantae</taxon>
        <taxon>Streptophyta</taxon>
        <taxon>Embryophyta</taxon>
        <taxon>Tracheophyta</taxon>
        <taxon>Spermatophyta</taxon>
        <taxon>Magnoliopsida</taxon>
        <taxon>Liliopsida</taxon>
        <taxon>Zingiberales</taxon>
        <taxon>Musaceae</taxon>
        <taxon>Ensete</taxon>
    </lineage>
</organism>
<evidence type="ECO:0000313" key="2">
    <source>
        <dbReference type="EMBL" id="RRT75365.1"/>
    </source>
</evidence>
<accession>A0A427AGJ3</accession>